<dbReference type="InterPro" id="IPR009011">
    <property type="entry name" value="Man6P_isomerase_rcpt-bd_dom_sf"/>
</dbReference>
<evidence type="ECO:0000256" key="2">
    <source>
        <dbReference type="ARBA" id="ARBA00023157"/>
    </source>
</evidence>
<dbReference type="AlphaFoldDB" id="B8C1N7"/>
<dbReference type="InterPro" id="IPR044865">
    <property type="entry name" value="MRH_dom"/>
</dbReference>
<dbReference type="EMBL" id="CM000642">
    <property type="protein sequence ID" value="EED92249.1"/>
    <property type="molecule type" value="Genomic_DNA"/>
</dbReference>
<evidence type="ECO:0000313" key="5">
    <source>
        <dbReference type="Proteomes" id="UP000001449"/>
    </source>
</evidence>
<protein>
    <recommendedName>
        <fullName evidence="3">MRH domain-containing protein</fullName>
    </recommendedName>
</protein>
<dbReference type="Proteomes" id="UP000001449">
    <property type="component" value="Chromosome 5"/>
</dbReference>
<dbReference type="Gene3D" id="2.70.130.10">
    <property type="entry name" value="Mannose-6-phosphate receptor binding domain"/>
    <property type="match status" value="1"/>
</dbReference>
<sequence>MFGVDACTTFWPKIAYGCECPSAVSPATGCGTLCQDGSAVPNPDKLVGGKTCGDLEMASLFATDSNQCTAYQNIGIQCGCSKTGGLGPVYDEECFDYDQLLNITLLYTPPDNMFMYRISFGEDGRFYQEAGYYGQVFLIGYHQGVDAKHNTTSYGGGSMCGMFGPRTGVVTIVEDVSFSEPTITSVHEPSTCIYIAEMRVPTFCAGQ</sequence>
<evidence type="ECO:0000259" key="3">
    <source>
        <dbReference type="PROSITE" id="PS51914"/>
    </source>
</evidence>
<reference evidence="4 5" key="1">
    <citation type="journal article" date="2004" name="Science">
        <title>The genome of the diatom Thalassiosira pseudonana: ecology, evolution, and metabolism.</title>
        <authorList>
            <person name="Armbrust E.V."/>
            <person name="Berges J.A."/>
            <person name="Bowler C."/>
            <person name="Green B.R."/>
            <person name="Martinez D."/>
            <person name="Putnam N.H."/>
            <person name="Zhou S."/>
            <person name="Allen A.E."/>
            <person name="Apt K.E."/>
            <person name="Bechner M."/>
            <person name="Brzezinski M.A."/>
            <person name="Chaal B.K."/>
            <person name="Chiovitti A."/>
            <person name="Davis A.K."/>
            <person name="Demarest M.S."/>
            <person name="Detter J.C."/>
            <person name="Glavina T."/>
            <person name="Goodstein D."/>
            <person name="Hadi M.Z."/>
            <person name="Hellsten U."/>
            <person name="Hildebrand M."/>
            <person name="Jenkins B.D."/>
            <person name="Jurka J."/>
            <person name="Kapitonov V.V."/>
            <person name="Kroger N."/>
            <person name="Lau W.W."/>
            <person name="Lane T.W."/>
            <person name="Larimer F.W."/>
            <person name="Lippmeier J.C."/>
            <person name="Lucas S."/>
            <person name="Medina M."/>
            <person name="Montsant A."/>
            <person name="Obornik M."/>
            <person name="Parker M.S."/>
            <person name="Palenik B."/>
            <person name="Pazour G.J."/>
            <person name="Richardson P.M."/>
            <person name="Rynearson T.A."/>
            <person name="Saito M.A."/>
            <person name="Schwartz D.C."/>
            <person name="Thamatrakoln K."/>
            <person name="Valentin K."/>
            <person name="Vardi A."/>
            <person name="Wilkerson F.P."/>
            <person name="Rokhsar D.S."/>
        </authorList>
    </citation>
    <scope>NUCLEOTIDE SEQUENCE [LARGE SCALE GENOMIC DNA]</scope>
    <source>
        <strain evidence="4 5">CCMP1335</strain>
    </source>
</reference>
<dbReference type="HOGENOM" id="CLU_1328732_0_0_1"/>
<reference evidence="4 5" key="2">
    <citation type="journal article" date="2008" name="Nature">
        <title>The Phaeodactylum genome reveals the evolutionary history of diatom genomes.</title>
        <authorList>
            <person name="Bowler C."/>
            <person name="Allen A.E."/>
            <person name="Badger J.H."/>
            <person name="Grimwood J."/>
            <person name="Jabbari K."/>
            <person name="Kuo A."/>
            <person name="Maheswari U."/>
            <person name="Martens C."/>
            <person name="Maumus F."/>
            <person name="Otillar R.P."/>
            <person name="Rayko E."/>
            <person name="Salamov A."/>
            <person name="Vandepoele K."/>
            <person name="Beszteri B."/>
            <person name="Gruber A."/>
            <person name="Heijde M."/>
            <person name="Katinka M."/>
            <person name="Mock T."/>
            <person name="Valentin K."/>
            <person name="Verret F."/>
            <person name="Berges J.A."/>
            <person name="Brownlee C."/>
            <person name="Cadoret J.P."/>
            <person name="Chiovitti A."/>
            <person name="Choi C.J."/>
            <person name="Coesel S."/>
            <person name="De Martino A."/>
            <person name="Detter J.C."/>
            <person name="Durkin C."/>
            <person name="Falciatore A."/>
            <person name="Fournet J."/>
            <person name="Haruta M."/>
            <person name="Huysman M.J."/>
            <person name="Jenkins B.D."/>
            <person name="Jiroutova K."/>
            <person name="Jorgensen R.E."/>
            <person name="Joubert Y."/>
            <person name="Kaplan A."/>
            <person name="Kroger N."/>
            <person name="Kroth P.G."/>
            <person name="La Roche J."/>
            <person name="Lindquist E."/>
            <person name="Lommer M."/>
            <person name="Martin-Jezequel V."/>
            <person name="Lopez P.J."/>
            <person name="Lucas S."/>
            <person name="Mangogna M."/>
            <person name="McGinnis K."/>
            <person name="Medlin L.K."/>
            <person name="Montsant A."/>
            <person name="Oudot-Le Secq M.P."/>
            <person name="Napoli C."/>
            <person name="Obornik M."/>
            <person name="Parker M.S."/>
            <person name="Petit J.L."/>
            <person name="Porcel B.M."/>
            <person name="Poulsen N."/>
            <person name="Robison M."/>
            <person name="Rychlewski L."/>
            <person name="Rynearson T.A."/>
            <person name="Schmutz J."/>
            <person name="Shapiro H."/>
            <person name="Siaut M."/>
            <person name="Stanley M."/>
            <person name="Sussman M.R."/>
            <person name="Taylor A.R."/>
            <person name="Vardi A."/>
            <person name="von Dassow P."/>
            <person name="Vyverman W."/>
            <person name="Willis A."/>
            <person name="Wyrwicz L.S."/>
            <person name="Rokhsar D.S."/>
            <person name="Weissenbach J."/>
            <person name="Armbrust E.V."/>
            <person name="Green B.R."/>
            <person name="Van de Peer Y."/>
            <person name="Grigoriev I.V."/>
        </authorList>
    </citation>
    <scope>NUCLEOTIDE SEQUENCE [LARGE SCALE GENOMIC DNA]</scope>
    <source>
        <strain evidence="4 5">CCMP1335</strain>
    </source>
</reference>
<organism evidence="4 5">
    <name type="scientific">Thalassiosira pseudonana</name>
    <name type="common">Marine diatom</name>
    <name type="synonym">Cyclotella nana</name>
    <dbReference type="NCBI Taxonomy" id="35128"/>
    <lineage>
        <taxon>Eukaryota</taxon>
        <taxon>Sar</taxon>
        <taxon>Stramenopiles</taxon>
        <taxon>Ochrophyta</taxon>
        <taxon>Bacillariophyta</taxon>
        <taxon>Coscinodiscophyceae</taxon>
        <taxon>Thalassiosirophycidae</taxon>
        <taxon>Thalassiosirales</taxon>
        <taxon>Thalassiosiraceae</taxon>
        <taxon>Thalassiosira</taxon>
    </lineage>
</organism>
<keyword evidence="2" id="KW-1015">Disulfide bond</keyword>
<dbReference type="RefSeq" id="XP_002290497.1">
    <property type="nucleotide sequence ID" value="XM_002290461.1"/>
</dbReference>
<accession>B8C1N7</accession>
<gene>
    <name evidence="4" type="ORF">THAPSDRAFT_22531</name>
</gene>
<evidence type="ECO:0000256" key="1">
    <source>
        <dbReference type="ARBA" id="ARBA00022729"/>
    </source>
</evidence>
<dbReference type="KEGG" id="tps:THAPSDRAFT_22531"/>
<dbReference type="PROSITE" id="PS51914">
    <property type="entry name" value="MRH"/>
    <property type="match status" value="1"/>
</dbReference>
<proteinExistence type="predicted"/>
<keyword evidence="5" id="KW-1185">Reference proteome</keyword>
<name>B8C1N7_THAPS</name>
<evidence type="ECO:0000313" key="4">
    <source>
        <dbReference type="EMBL" id="EED92249.1"/>
    </source>
</evidence>
<feature type="domain" description="MRH" evidence="3">
    <location>
        <begin position="92"/>
        <end position="206"/>
    </location>
</feature>
<dbReference type="GeneID" id="7447249"/>
<dbReference type="PaxDb" id="35128-Thaps22531"/>
<dbReference type="InParanoid" id="B8C1N7"/>
<keyword evidence="1" id="KW-0732">Signal</keyword>